<sequence>MSFLKRTLFFVSLVLFGITGRALATTGYTSLISSDMFDGIRTDVNTAAAGIVTILIIVVGLGLLVKVFR</sequence>
<dbReference type="EMBL" id="CM001488">
    <property type="protein sequence ID" value="EIM62130.1"/>
    <property type="molecule type" value="Genomic_DNA"/>
</dbReference>
<name>I5AY17_9BACT</name>
<dbReference type="STRING" id="879212.DespoDRAFT_00082"/>
<dbReference type="AlphaFoldDB" id="I5AY17"/>
<evidence type="ECO:0000313" key="2">
    <source>
        <dbReference type="EMBL" id="EIM62130.1"/>
    </source>
</evidence>
<gene>
    <name evidence="2" type="ORF">DespoDRAFT_00082</name>
</gene>
<dbReference type="HOGENOM" id="CLU_2769118_0_0_7"/>
<keyword evidence="3" id="KW-1185">Reference proteome</keyword>
<reference evidence="2 3" key="2">
    <citation type="submission" date="2012-02" db="EMBL/GenBank/DDBJ databases">
        <title>Improved High-Quality Draft sequence of Desulfobacter postgatei 2ac9.</title>
        <authorList>
            <consortium name="US DOE Joint Genome Institute"/>
            <person name="Lucas S."/>
            <person name="Han J."/>
            <person name="Lapidus A."/>
            <person name="Cheng J.-F."/>
            <person name="Goodwin L."/>
            <person name="Pitluck S."/>
            <person name="Peters L."/>
            <person name="Ovchinnikova G."/>
            <person name="Held B."/>
            <person name="Detter J.C."/>
            <person name="Han C."/>
            <person name="Tapia R."/>
            <person name="Land M."/>
            <person name="Hauser L."/>
            <person name="Kyrpides N."/>
            <person name="Ivanova N."/>
            <person name="Pagani I."/>
            <person name="Orellana R."/>
            <person name="Lovley D."/>
            <person name="Woyke T."/>
        </authorList>
    </citation>
    <scope>NUCLEOTIDE SEQUENCE [LARGE SCALE GENOMIC DNA]</scope>
    <source>
        <strain evidence="2 3">2ac9</strain>
    </source>
</reference>
<evidence type="ECO:0000256" key="1">
    <source>
        <dbReference type="SAM" id="Phobius"/>
    </source>
</evidence>
<accession>I5AY17</accession>
<keyword evidence="1" id="KW-1133">Transmembrane helix</keyword>
<feature type="transmembrane region" description="Helical" evidence="1">
    <location>
        <begin position="48"/>
        <end position="68"/>
    </location>
</feature>
<protein>
    <submittedName>
        <fullName evidence="2">Uncharacterized protein</fullName>
    </submittedName>
</protein>
<keyword evidence="1" id="KW-0472">Membrane</keyword>
<proteinExistence type="predicted"/>
<dbReference type="Proteomes" id="UP000005778">
    <property type="component" value="Chromosome"/>
</dbReference>
<evidence type="ECO:0000313" key="3">
    <source>
        <dbReference type="Proteomes" id="UP000005778"/>
    </source>
</evidence>
<keyword evidence="1" id="KW-0812">Transmembrane</keyword>
<organism evidence="2 3">
    <name type="scientific">Desulfobacter postgatei 2ac9</name>
    <dbReference type="NCBI Taxonomy" id="879212"/>
    <lineage>
        <taxon>Bacteria</taxon>
        <taxon>Pseudomonadati</taxon>
        <taxon>Thermodesulfobacteriota</taxon>
        <taxon>Desulfobacteria</taxon>
        <taxon>Desulfobacterales</taxon>
        <taxon>Desulfobacteraceae</taxon>
        <taxon>Desulfobacter</taxon>
    </lineage>
</organism>
<reference evidence="2 3" key="1">
    <citation type="submission" date="2011-09" db="EMBL/GenBank/DDBJ databases">
        <authorList>
            <consortium name="US DOE Joint Genome Institute (JGI-PGF)"/>
            <person name="Lucas S."/>
            <person name="Han J."/>
            <person name="Lapidus A."/>
            <person name="Cheng J.-F."/>
            <person name="Goodwin L."/>
            <person name="Pitluck S."/>
            <person name="Peters L."/>
            <person name="Land M.L."/>
            <person name="Hauser L."/>
            <person name="Orellana R."/>
            <person name="Lovley D."/>
            <person name="Woyke T.J."/>
        </authorList>
    </citation>
    <scope>NUCLEOTIDE SEQUENCE [LARGE SCALE GENOMIC DNA]</scope>
    <source>
        <strain evidence="2 3">2ac9</strain>
    </source>
</reference>